<dbReference type="HAMAP" id="MF_01628">
    <property type="entry name" value="Thymid_phosp"/>
    <property type="match status" value="1"/>
</dbReference>
<dbReference type="PANTHER" id="PTHR10515:SF0">
    <property type="entry name" value="THYMIDINE PHOSPHORYLASE"/>
    <property type="match status" value="1"/>
</dbReference>
<dbReference type="Gene3D" id="1.20.970.10">
    <property type="entry name" value="Transferase, Pyrimidine Nucleoside Phosphorylase, Chain C"/>
    <property type="match status" value="1"/>
</dbReference>
<dbReference type="FunFam" id="3.40.1030.10:FF:000003">
    <property type="entry name" value="Pyrimidine-nucleoside phosphorylase"/>
    <property type="match status" value="1"/>
</dbReference>
<organism evidence="9 10">
    <name type="scientific">Chelatococcus caeni</name>
    <dbReference type="NCBI Taxonomy" id="1348468"/>
    <lineage>
        <taxon>Bacteria</taxon>
        <taxon>Pseudomonadati</taxon>
        <taxon>Pseudomonadota</taxon>
        <taxon>Alphaproteobacteria</taxon>
        <taxon>Hyphomicrobiales</taxon>
        <taxon>Chelatococcaceae</taxon>
        <taxon>Chelatococcus</taxon>
    </lineage>
</organism>
<keyword evidence="5 7" id="KW-0808">Transferase</keyword>
<evidence type="ECO:0000256" key="3">
    <source>
        <dbReference type="ARBA" id="ARBA00011892"/>
    </source>
</evidence>
<evidence type="ECO:0000256" key="6">
    <source>
        <dbReference type="ARBA" id="ARBA00048550"/>
    </source>
</evidence>
<comment type="function">
    <text evidence="7">The enzymes which catalyze the reversible phosphorolysis of pyrimidine nucleosides are involved in the degradation of these compounds and in their utilization as carbon and energy sources, or in the rescue of pyrimidine bases for nucleotide synthesis.</text>
</comment>
<dbReference type="InterPro" id="IPR013102">
    <property type="entry name" value="PYNP_C"/>
</dbReference>
<dbReference type="InterPro" id="IPR000312">
    <property type="entry name" value="Glycosyl_Trfase_fam3"/>
</dbReference>
<evidence type="ECO:0000256" key="4">
    <source>
        <dbReference type="ARBA" id="ARBA00022676"/>
    </source>
</evidence>
<dbReference type="NCBIfam" id="NF004490">
    <property type="entry name" value="PRK05820.1"/>
    <property type="match status" value="1"/>
</dbReference>
<protein>
    <recommendedName>
        <fullName evidence="3 7">Thymidine phosphorylase</fullName>
        <ecNumber evidence="3 7">2.4.2.4</ecNumber>
    </recommendedName>
    <alternativeName>
        <fullName evidence="7">TdRPase</fullName>
    </alternativeName>
</protein>
<comment type="subunit">
    <text evidence="2 7">Homodimer.</text>
</comment>
<comment type="caution">
    <text evidence="9">The sequence shown here is derived from an EMBL/GenBank/DDBJ whole genome shotgun (WGS) entry which is preliminary data.</text>
</comment>
<comment type="similarity">
    <text evidence="1 7">Belongs to the thymidine/pyrimidine-nucleoside phosphorylase family.</text>
</comment>
<dbReference type="InterPro" id="IPR018090">
    <property type="entry name" value="Pyrmidine_PPas_bac/euk"/>
</dbReference>
<accession>A0A840C166</accession>
<dbReference type="SUPFAM" id="SSF54680">
    <property type="entry name" value="Pyrimidine nucleoside phosphorylase C-terminal domain"/>
    <property type="match status" value="1"/>
</dbReference>
<dbReference type="Pfam" id="PF02885">
    <property type="entry name" value="Glycos_trans_3N"/>
    <property type="match status" value="1"/>
</dbReference>
<feature type="domain" description="Pyrimidine nucleoside phosphorylase C-terminal" evidence="8">
    <location>
        <begin position="362"/>
        <end position="436"/>
    </location>
</feature>
<dbReference type="NCBIfam" id="TIGR02643">
    <property type="entry name" value="T_phosphoryl"/>
    <property type="match status" value="1"/>
</dbReference>
<dbReference type="NCBIfam" id="TIGR02644">
    <property type="entry name" value="Y_phosphoryl"/>
    <property type="match status" value="1"/>
</dbReference>
<dbReference type="InterPro" id="IPR017459">
    <property type="entry name" value="Glycosyl_Trfase_fam3_N_dom"/>
</dbReference>
<dbReference type="GO" id="GO:0046104">
    <property type="term" value="P:thymidine metabolic process"/>
    <property type="evidence" value="ECO:0007669"/>
    <property type="project" value="UniProtKB-UniRule"/>
</dbReference>
<name>A0A840C166_9HYPH</name>
<comment type="pathway">
    <text evidence="7">Pyrimidine metabolism; dTMP biosynthesis via salvage pathway; dTMP from thymine: step 1/2.</text>
</comment>
<evidence type="ECO:0000256" key="1">
    <source>
        <dbReference type="ARBA" id="ARBA00006915"/>
    </source>
</evidence>
<dbReference type="GO" id="GO:0009032">
    <property type="term" value="F:thymidine phosphorylase activity"/>
    <property type="evidence" value="ECO:0007669"/>
    <property type="project" value="UniProtKB-UniRule"/>
</dbReference>
<sequence length="455" mass="47616">MIQAPARRIPDEARMGFLPQEIIRKKRDGAALTEEEIFFLIEGLTRGRVTEGQAAAFAMAVFFRGMGLDERVALTEAMMRSGEVLQWDLPGPVLDKHSTGGVGDTVSLALAPAVAACGGYVPMISGRGLGHTGGTLDKLDAIPGYVSQPDADTFRAVTRNVGCAIIGQTGDLAPADKRLYAIRDVTATVESIPLITASILSKKLAAGLQGLVMDVKVGSGAFMASLEEAQSLAKSLVTVANRAGLPTSALLTDMDAPLASAAGNAVEVAYAVDYLTGRRREPRFHEVTVRLGAEMLFLGRIVASVADGRARMEEAIASGRAAERFGMMVAALGGPADFVEASERHLARAPVVRAVHAHRTGFVTSVDTRTVGVAVIALGGGRTRAEDVIDHAVGLTNLAGPGEEVGPGRPLAIVHARDEGTADAAEAALRRAYVIGQDKPAGRGIILERMAERVA</sequence>
<dbReference type="InterPro" id="IPR017872">
    <property type="entry name" value="Pyrmidine_PPase_CS"/>
</dbReference>
<dbReference type="PIRSF" id="PIRSF000478">
    <property type="entry name" value="TP_PyNP"/>
    <property type="match status" value="1"/>
</dbReference>
<keyword evidence="10" id="KW-1185">Reference proteome</keyword>
<dbReference type="GO" id="GO:0005829">
    <property type="term" value="C:cytosol"/>
    <property type="evidence" value="ECO:0007669"/>
    <property type="project" value="TreeGrafter"/>
</dbReference>
<reference evidence="9 10" key="1">
    <citation type="submission" date="2020-08" db="EMBL/GenBank/DDBJ databases">
        <title>Genomic Encyclopedia of Type Strains, Phase IV (KMG-IV): sequencing the most valuable type-strain genomes for metagenomic binning, comparative biology and taxonomic classification.</title>
        <authorList>
            <person name="Goeker M."/>
        </authorList>
    </citation>
    <scope>NUCLEOTIDE SEQUENCE [LARGE SCALE GENOMIC DNA]</scope>
    <source>
        <strain evidence="9 10">DSM 103737</strain>
    </source>
</reference>
<keyword evidence="4 7" id="KW-0328">Glycosyltransferase</keyword>
<dbReference type="Gene3D" id="3.40.1030.10">
    <property type="entry name" value="Nucleoside phosphorylase/phosphoribosyltransferase catalytic domain"/>
    <property type="match status" value="1"/>
</dbReference>
<dbReference type="InterPro" id="IPR036320">
    <property type="entry name" value="Glycosyl_Trfase_fam3_N_dom_sf"/>
</dbReference>
<dbReference type="EC" id="2.4.2.4" evidence="3 7"/>
<gene>
    <name evidence="7" type="primary">deoA</name>
    <name evidence="9" type="ORF">GGR16_002278</name>
</gene>
<dbReference type="GO" id="GO:0004645">
    <property type="term" value="F:1,4-alpha-oligoglucan phosphorylase activity"/>
    <property type="evidence" value="ECO:0007669"/>
    <property type="project" value="InterPro"/>
</dbReference>
<proteinExistence type="inferred from homology"/>
<dbReference type="RefSeq" id="WP_246372991.1">
    <property type="nucleotide sequence ID" value="NZ_JACIEN010000002.1"/>
</dbReference>
<dbReference type="InterPro" id="IPR000053">
    <property type="entry name" value="Thymidine/pyrmidine_PPase"/>
</dbReference>
<comment type="catalytic activity">
    <reaction evidence="6 7">
        <text>thymidine + phosphate = 2-deoxy-alpha-D-ribose 1-phosphate + thymine</text>
        <dbReference type="Rhea" id="RHEA:16037"/>
        <dbReference type="ChEBI" id="CHEBI:17748"/>
        <dbReference type="ChEBI" id="CHEBI:17821"/>
        <dbReference type="ChEBI" id="CHEBI:43474"/>
        <dbReference type="ChEBI" id="CHEBI:57259"/>
        <dbReference type="EC" id="2.4.2.4"/>
    </reaction>
</comment>
<dbReference type="PANTHER" id="PTHR10515">
    <property type="entry name" value="THYMIDINE PHOSPHORYLASE"/>
    <property type="match status" value="1"/>
</dbReference>
<dbReference type="InterPro" id="IPR013465">
    <property type="entry name" value="Thymidine_Pase"/>
</dbReference>
<dbReference type="SUPFAM" id="SSF47648">
    <property type="entry name" value="Nucleoside phosphorylase/phosphoribosyltransferase N-terminal domain"/>
    <property type="match status" value="1"/>
</dbReference>
<dbReference type="InterPro" id="IPR036566">
    <property type="entry name" value="PYNP-like_C_sf"/>
</dbReference>
<dbReference type="Gene3D" id="3.90.1170.30">
    <property type="entry name" value="Pyrimidine nucleoside phosphorylase-like, C-terminal domain"/>
    <property type="match status" value="1"/>
</dbReference>
<dbReference type="SMART" id="SM00941">
    <property type="entry name" value="PYNP_C"/>
    <property type="match status" value="1"/>
</dbReference>
<evidence type="ECO:0000313" key="9">
    <source>
        <dbReference type="EMBL" id="MBB4017249.1"/>
    </source>
</evidence>
<dbReference type="SUPFAM" id="SSF52418">
    <property type="entry name" value="Nucleoside phosphorylase/phosphoribosyltransferase catalytic domain"/>
    <property type="match status" value="1"/>
</dbReference>
<dbReference type="AlphaFoldDB" id="A0A840C166"/>
<dbReference type="InterPro" id="IPR035902">
    <property type="entry name" value="Nuc_phospho_transferase"/>
</dbReference>
<evidence type="ECO:0000256" key="5">
    <source>
        <dbReference type="ARBA" id="ARBA00022679"/>
    </source>
</evidence>
<dbReference type="Proteomes" id="UP000577362">
    <property type="component" value="Unassembled WGS sequence"/>
</dbReference>
<dbReference type="PROSITE" id="PS00647">
    <property type="entry name" value="THYMID_PHOSPHORYLASE"/>
    <property type="match status" value="1"/>
</dbReference>
<dbReference type="UniPathway" id="UPA00578">
    <property type="reaction ID" value="UER00638"/>
</dbReference>
<evidence type="ECO:0000259" key="8">
    <source>
        <dbReference type="SMART" id="SM00941"/>
    </source>
</evidence>
<evidence type="ECO:0000313" key="10">
    <source>
        <dbReference type="Proteomes" id="UP000577362"/>
    </source>
</evidence>
<evidence type="ECO:0000256" key="7">
    <source>
        <dbReference type="HAMAP-Rule" id="MF_01628"/>
    </source>
</evidence>
<dbReference type="GO" id="GO:0006206">
    <property type="term" value="P:pyrimidine nucleobase metabolic process"/>
    <property type="evidence" value="ECO:0007669"/>
    <property type="project" value="InterPro"/>
</dbReference>
<evidence type="ECO:0000256" key="2">
    <source>
        <dbReference type="ARBA" id="ARBA00011738"/>
    </source>
</evidence>
<dbReference type="EMBL" id="JACIEN010000002">
    <property type="protein sequence ID" value="MBB4017249.1"/>
    <property type="molecule type" value="Genomic_DNA"/>
</dbReference>
<dbReference type="Pfam" id="PF00591">
    <property type="entry name" value="Glycos_transf_3"/>
    <property type="match status" value="1"/>
</dbReference>
<dbReference type="Pfam" id="PF07831">
    <property type="entry name" value="PYNP_C"/>
    <property type="match status" value="1"/>
</dbReference>